<dbReference type="AlphaFoldDB" id="A0A0B6YYF1"/>
<feature type="non-terminal residue" evidence="1">
    <location>
        <position position="84"/>
    </location>
</feature>
<proteinExistence type="predicted"/>
<dbReference type="EMBL" id="HACG01014509">
    <property type="protein sequence ID" value="CEK61374.1"/>
    <property type="molecule type" value="Transcribed_RNA"/>
</dbReference>
<reference evidence="1" key="1">
    <citation type="submission" date="2014-12" db="EMBL/GenBank/DDBJ databases">
        <title>Insight into the proteome of Arion vulgaris.</title>
        <authorList>
            <person name="Aradska J."/>
            <person name="Bulat T."/>
            <person name="Smidak R."/>
            <person name="Sarate P."/>
            <person name="Gangsoo J."/>
            <person name="Sialana F."/>
            <person name="Bilban M."/>
            <person name="Lubec G."/>
        </authorList>
    </citation>
    <scope>NUCLEOTIDE SEQUENCE</scope>
    <source>
        <tissue evidence="1">Skin</tissue>
    </source>
</reference>
<evidence type="ECO:0000313" key="1">
    <source>
        <dbReference type="EMBL" id="CEK61374.1"/>
    </source>
</evidence>
<name>A0A0B6YYF1_9EUPU</name>
<sequence>MGIVKLDGRNHCKNTWDALMTSFYGDNCSGFHKHSIEQTVNKKKLMIKSKLILETLIRYVRLQQNMIWDASTIFYKLYENYQHS</sequence>
<accession>A0A0B6YYF1</accession>
<protein>
    <submittedName>
        <fullName evidence="1">Uncharacterized protein</fullName>
    </submittedName>
</protein>
<organism evidence="1">
    <name type="scientific">Arion vulgaris</name>
    <dbReference type="NCBI Taxonomy" id="1028688"/>
    <lineage>
        <taxon>Eukaryota</taxon>
        <taxon>Metazoa</taxon>
        <taxon>Spiralia</taxon>
        <taxon>Lophotrochozoa</taxon>
        <taxon>Mollusca</taxon>
        <taxon>Gastropoda</taxon>
        <taxon>Heterobranchia</taxon>
        <taxon>Euthyneura</taxon>
        <taxon>Panpulmonata</taxon>
        <taxon>Eupulmonata</taxon>
        <taxon>Stylommatophora</taxon>
        <taxon>Helicina</taxon>
        <taxon>Arionoidea</taxon>
        <taxon>Arionidae</taxon>
        <taxon>Arion</taxon>
    </lineage>
</organism>
<gene>
    <name evidence="1" type="primary">ORF42081</name>
</gene>